<name>A0A139HYE5_9PEZI</name>
<dbReference type="EMBL" id="LFZO01000544">
    <property type="protein sequence ID" value="KXT07510.1"/>
    <property type="molecule type" value="Genomic_DNA"/>
</dbReference>
<comment type="caution">
    <text evidence="13">The sequence shown here is derived from an EMBL/GenBank/DDBJ whole genome shotgun (WGS) entry which is preliminary data.</text>
</comment>
<evidence type="ECO:0000256" key="11">
    <source>
        <dbReference type="SAM" id="Phobius"/>
    </source>
</evidence>
<evidence type="ECO:0000256" key="9">
    <source>
        <dbReference type="ARBA" id="ARBA00072899"/>
    </source>
</evidence>
<accession>A0A139HYE5</accession>
<evidence type="ECO:0000256" key="3">
    <source>
        <dbReference type="ARBA" id="ARBA00022786"/>
    </source>
</evidence>
<evidence type="ECO:0000256" key="2">
    <source>
        <dbReference type="ARBA" id="ARBA00022692"/>
    </source>
</evidence>
<evidence type="ECO:0000256" key="10">
    <source>
        <dbReference type="SAM" id="MobiDB-lite"/>
    </source>
</evidence>
<dbReference type="OrthoDB" id="3824970at2759"/>
<gene>
    <name evidence="13" type="ORF">AC579_2175</name>
</gene>
<evidence type="ECO:0000256" key="4">
    <source>
        <dbReference type="ARBA" id="ARBA00022824"/>
    </source>
</evidence>
<keyword evidence="6 11" id="KW-0472">Membrane</keyword>
<dbReference type="SMART" id="SM00546">
    <property type="entry name" value="CUE"/>
    <property type="match status" value="1"/>
</dbReference>
<feature type="domain" description="CUE" evidence="12">
    <location>
        <begin position="36"/>
        <end position="79"/>
    </location>
</feature>
<comment type="subcellular location">
    <subcellularLocation>
        <location evidence="7">Endomembrane system</location>
        <topology evidence="7">Single-pass membrane protein</topology>
    </subcellularLocation>
    <subcellularLocation>
        <location evidence="1">Endoplasmic reticulum membrane</location>
    </subcellularLocation>
</comment>
<dbReference type="PROSITE" id="PS51140">
    <property type="entry name" value="CUE"/>
    <property type="match status" value="1"/>
</dbReference>
<keyword evidence="2 11" id="KW-0812">Transmembrane</keyword>
<evidence type="ECO:0000256" key="6">
    <source>
        <dbReference type="ARBA" id="ARBA00023136"/>
    </source>
</evidence>
<dbReference type="InterPro" id="IPR009060">
    <property type="entry name" value="UBA-like_sf"/>
</dbReference>
<comment type="similarity">
    <text evidence="8">Belongs to the CUE1 family.</text>
</comment>
<reference evidence="13 14" key="1">
    <citation type="submission" date="2015-07" db="EMBL/GenBank/DDBJ databases">
        <title>Comparative genomics of the Sigatoka disease complex on banana suggests a link between parallel evolutionary changes in Pseudocercospora fijiensis and Pseudocercospora eumusae and increased virulence on the banana host.</title>
        <authorList>
            <person name="Chang T.-C."/>
            <person name="Salvucci A."/>
            <person name="Crous P.W."/>
            <person name="Stergiopoulos I."/>
        </authorList>
    </citation>
    <scope>NUCLEOTIDE SEQUENCE [LARGE SCALE GENOMIC DNA]</scope>
    <source>
        <strain evidence="13 14">CBS 116634</strain>
    </source>
</reference>
<evidence type="ECO:0000256" key="8">
    <source>
        <dbReference type="ARBA" id="ARBA00061383"/>
    </source>
</evidence>
<dbReference type="InterPro" id="IPR003892">
    <property type="entry name" value="CUE"/>
</dbReference>
<dbReference type="Gene3D" id="1.10.8.10">
    <property type="entry name" value="DNA helicase RuvA subunit, C-terminal domain"/>
    <property type="match status" value="1"/>
</dbReference>
<dbReference type="SUPFAM" id="SSF46934">
    <property type="entry name" value="UBA-like"/>
    <property type="match status" value="1"/>
</dbReference>
<proteinExistence type="inferred from homology"/>
<protein>
    <recommendedName>
        <fullName evidence="9">Coupling of ubiquitin conjugation to ER degradation protein 1</fullName>
    </recommendedName>
</protein>
<feature type="transmembrane region" description="Helical" evidence="11">
    <location>
        <begin position="6"/>
        <end position="25"/>
    </location>
</feature>
<evidence type="ECO:0000256" key="1">
    <source>
        <dbReference type="ARBA" id="ARBA00004586"/>
    </source>
</evidence>
<dbReference type="GO" id="GO:0005789">
    <property type="term" value="C:endoplasmic reticulum membrane"/>
    <property type="evidence" value="ECO:0007669"/>
    <property type="project" value="UniProtKB-SubCell"/>
</dbReference>
<organism evidence="13 14">
    <name type="scientific">Pseudocercospora musae</name>
    <dbReference type="NCBI Taxonomy" id="113226"/>
    <lineage>
        <taxon>Eukaryota</taxon>
        <taxon>Fungi</taxon>
        <taxon>Dikarya</taxon>
        <taxon>Ascomycota</taxon>
        <taxon>Pezizomycotina</taxon>
        <taxon>Dothideomycetes</taxon>
        <taxon>Dothideomycetidae</taxon>
        <taxon>Mycosphaerellales</taxon>
        <taxon>Mycosphaerellaceae</taxon>
        <taxon>Pseudocercospora</taxon>
    </lineage>
</organism>
<evidence type="ECO:0000313" key="13">
    <source>
        <dbReference type="EMBL" id="KXT07510.1"/>
    </source>
</evidence>
<dbReference type="GO" id="GO:0043130">
    <property type="term" value="F:ubiquitin binding"/>
    <property type="evidence" value="ECO:0007669"/>
    <property type="project" value="InterPro"/>
</dbReference>
<keyword evidence="14" id="KW-1185">Reference proteome</keyword>
<evidence type="ECO:0000256" key="7">
    <source>
        <dbReference type="ARBA" id="ARBA00037847"/>
    </source>
</evidence>
<keyword evidence="4" id="KW-0256">Endoplasmic reticulum</keyword>
<dbReference type="Pfam" id="PF02845">
    <property type="entry name" value="CUE"/>
    <property type="match status" value="1"/>
</dbReference>
<evidence type="ECO:0000256" key="5">
    <source>
        <dbReference type="ARBA" id="ARBA00022989"/>
    </source>
</evidence>
<sequence length="163" mass="18054">MATSINIPQILAVAVVGFLAIRWWMSKPPTTASGVVDPVKIDQVSSMFPQLDRRSIAWDLQRNGGSVEATTERVLGGRGLETPPPSFQPQRQPQPAAELARPDLITRYGLQGKVMGKEEQQQAVSGWSSDKVVRAEGLKRRREEMILAARRKMMEKDDNEAAS</sequence>
<feature type="region of interest" description="Disordered" evidence="10">
    <location>
        <begin position="67"/>
        <end position="100"/>
    </location>
</feature>
<keyword evidence="5 11" id="KW-1133">Transmembrane helix</keyword>
<dbReference type="AlphaFoldDB" id="A0A139HYE5"/>
<dbReference type="FunFam" id="1.10.8.10:FF:000050">
    <property type="entry name" value="Related to AMFR protein"/>
    <property type="match status" value="1"/>
</dbReference>
<dbReference type="Proteomes" id="UP000073492">
    <property type="component" value="Unassembled WGS sequence"/>
</dbReference>
<evidence type="ECO:0000259" key="12">
    <source>
        <dbReference type="PROSITE" id="PS51140"/>
    </source>
</evidence>
<evidence type="ECO:0000313" key="14">
    <source>
        <dbReference type="Proteomes" id="UP000073492"/>
    </source>
</evidence>
<dbReference type="STRING" id="113226.A0A139HYE5"/>
<dbReference type="CDD" id="cd14424">
    <property type="entry name" value="CUE_Cue1p_like"/>
    <property type="match status" value="1"/>
</dbReference>
<keyword evidence="3" id="KW-0833">Ubl conjugation pathway</keyword>